<dbReference type="FunFam" id="2.40.10.10:FF:000068">
    <property type="entry name" value="transmembrane protease serine 2"/>
    <property type="match status" value="1"/>
</dbReference>
<dbReference type="Proteomes" id="UP000663879">
    <property type="component" value="Unassembled WGS sequence"/>
</dbReference>
<keyword evidence="2" id="KW-0472">Membrane</keyword>
<dbReference type="PANTHER" id="PTHR24250">
    <property type="entry name" value="CHYMOTRYPSIN-RELATED"/>
    <property type="match status" value="1"/>
</dbReference>
<gene>
    <name evidence="4" type="ORF">OXX778_LOCUS5892</name>
</gene>
<reference evidence="4" key="1">
    <citation type="submission" date="2021-02" db="EMBL/GenBank/DDBJ databases">
        <authorList>
            <person name="Nowell W R."/>
        </authorList>
    </citation>
    <scope>NUCLEOTIDE SEQUENCE</scope>
    <source>
        <strain evidence="4">Ploen Becks lab</strain>
    </source>
</reference>
<name>A0A813S337_9BILA</name>
<evidence type="ECO:0000256" key="2">
    <source>
        <dbReference type="SAM" id="Phobius"/>
    </source>
</evidence>
<feature type="transmembrane region" description="Helical" evidence="2">
    <location>
        <begin position="25"/>
        <end position="48"/>
    </location>
</feature>
<dbReference type="Gene3D" id="2.40.10.10">
    <property type="entry name" value="Trypsin-like serine proteases"/>
    <property type="match status" value="1"/>
</dbReference>
<dbReference type="PROSITE" id="PS50240">
    <property type="entry name" value="TRYPSIN_DOM"/>
    <property type="match status" value="1"/>
</dbReference>
<keyword evidence="2" id="KW-0812">Transmembrane</keyword>
<dbReference type="InterPro" id="IPR001254">
    <property type="entry name" value="Trypsin_dom"/>
</dbReference>
<feature type="domain" description="Peptidase S1" evidence="3">
    <location>
        <begin position="67"/>
        <end position="316"/>
    </location>
</feature>
<keyword evidence="1" id="KW-1015">Disulfide bond</keyword>
<dbReference type="InterPro" id="IPR009003">
    <property type="entry name" value="Peptidase_S1_PA"/>
</dbReference>
<dbReference type="InterPro" id="IPR018114">
    <property type="entry name" value="TRYPSIN_HIS"/>
</dbReference>
<evidence type="ECO:0000313" key="4">
    <source>
        <dbReference type="EMBL" id="CAF0789459.1"/>
    </source>
</evidence>
<dbReference type="CDD" id="cd00190">
    <property type="entry name" value="Tryp_SPc"/>
    <property type="match status" value="1"/>
</dbReference>
<comment type="caution">
    <text evidence="4">The sequence shown here is derived from an EMBL/GenBank/DDBJ whole genome shotgun (WGS) entry which is preliminary data.</text>
</comment>
<sequence>MNNFGVQEYPTIYQKRPKKNRKLKIIISIGAILLISLGILGLCLYLFLPIGSYCDKNEFKANGTNRIIDGDDAEPHSYPFIVSLHYKSNLYGNTHICGGSILNDRWVLTAGHCIESFYDVGNEKYSIIVGLDKLNEYSSSQVYIVEKVFTDFDFDNILKDDWALLKLKTRIKFDDKVQPIELSQTPSENFIDKCLVTAGWGSISKTFDPEVPNKLQETFLRVINDDSKCKINNEWEKDSTFCTKSPTRRPYTMTCSGDSGGPLFSFNKTDQKWYLEGITSYVVMKLQNSKRQCLPNYPGFFTKIYTYKRDILKTISDNS</sequence>
<dbReference type="InterPro" id="IPR043504">
    <property type="entry name" value="Peptidase_S1_PA_chymotrypsin"/>
</dbReference>
<proteinExistence type="predicted"/>
<organism evidence="4 5">
    <name type="scientific">Brachionus calyciflorus</name>
    <dbReference type="NCBI Taxonomy" id="104777"/>
    <lineage>
        <taxon>Eukaryota</taxon>
        <taxon>Metazoa</taxon>
        <taxon>Spiralia</taxon>
        <taxon>Gnathifera</taxon>
        <taxon>Rotifera</taxon>
        <taxon>Eurotatoria</taxon>
        <taxon>Monogononta</taxon>
        <taxon>Pseudotrocha</taxon>
        <taxon>Ploima</taxon>
        <taxon>Brachionidae</taxon>
        <taxon>Brachionus</taxon>
    </lineage>
</organism>
<dbReference type="PRINTS" id="PR00722">
    <property type="entry name" value="CHYMOTRYPSIN"/>
</dbReference>
<dbReference type="OrthoDB" id="60866at2759"/>
<dbReference type="InterPro" id="IPR001314">
    <property type="entry name" value="Peptidase_S1A"/>
</dbReference>
<dbReference type="PROSITE" id="PS00134">
    <property type="entry name" value="TRYPSIN_HIS"/>
    <property type="match status" value="1"/>
</dbReference>
<dbReference type="Pfam" id="PF00089">
    <property type="entry name" value="Trypsin"/>
    <property type="match status" value="1"/>
</dbReference>
<protein>
    <recommendedName>
        <fullName evidence="3">Peptidase S1 domain-containing protein</fullName>
    </recommendedName>
</protein>
<dbReference type="GO" id="GO:0004252">
    <property type="term" value="F:serine-type endopeptidase activity"/>
    <property type="evidence" value="ECO:0007669"/>
    <property type="project" value="InterPro"/>
</dbReference>
<dbReference type="EMBL" id="CAJNOC010000667">
    <property type="protein sequence ID" value="CAF0789459.1"/>
    <property type="molecule type" value="Genomic_DNA"/>
</dbReference>
<keyword evidence="5" id="KW-1185">Reference proteome</keyword>
<evidence type="ECO:0000259" key="3">
    <source>
        <dbReference type="PROSITE" id="PS50240"/>
    </source>
</evidence>
<dbReference type="SUPFAM" id="SSF50494">
    <property type="entry name" value="Trypsin-like serine proteases"/>
    <property type="match status" value="1"/>
</dbReference>
<keyword evidence="2" id="KW-1133">Transmembrane helix</keyword>
<accession>A0A813S337</accession>
<dbReference type="GO" id="GO:0006508">
    <property type="term" value="P:proteolysis"/>
    <property type="evidence" value="ECO:0007669"/>
    <property type="project" value="InterPro"/>
</dbReference>
<evidence type="ECO:0000313" key="5">
    <source>
        <dbReference type="Proteomes" id="UP000663879"/>
    </source>
</evidence>
<dbReference type="AlphaFoldDB" id="A0A813S337"/>
<dbReference type="SMART" id="SM00020">
    <property type="entry name" value="Tryp_SPc"/>
    <property type="match status" value="1"/>
</dbReference>
<evidence type="ECO:0000256" key="1">
    <source>
        <dbReference type="ARBA" id="ARBA00023157"/>
    </source>
</evidence>